<dbReference type="Proteomes" id="UP000176998">
    <property type="component" value="Unassembled WGS sequence"/>
</dbReference>
<proteinExistence type="predicted"/>
<feature type="region of interest" description="Disordered" evidence="1">
    <location>
        <begin position="1"/>
        <end position="52"/>
    </location>
</feature>
<evidence type="ECO:0000313" key="2">
    <source>
        <dbReference type="EMBL" id="OHE99987.1"/>
    </source>
</evidence>
<name>A0A1G4BF67_9PEZI</name>
<reference evidence="2 3" key="1">
    <citation type="submission" date="2016-09" db="EMBL/GenBank/DDBJ databases">
        <authorList>
            <person name="Capua I."/>
            <person name="De Benedictis P."/>
            <person name="Joannis T."/>
            <person name="Lombin L.H."/>
            <person name="Cattoli G."/>
        </authorList>
    </citation>
    <scope>NUCLEOTIDE SEQUENCE [LARGE SCALE GENOMIC DNA]</scope>
    <source>
        <strain evidence="2 3">IMI 309357</strain>
    </source>
</reference>
<keyword evidence="3" id="KW-1185">Reference proteome</keyword>
<dbReference type="OrthoDB" id="10404258at2759"/>
<sequence>MPSQRYRLADPVHDPTTIAPLGLSTGGYRESDGGLPRTGLSKAAPRRLRKPSKPCRHMIAEESLHCCTRYDGIRSTDMRRHSRETNRGFSYTSDGRQLPLAYHLRR</sequence>
<dbReference type="GeneID" id="34557791"/>
<protein>
    <submittedName>
        <fullName evidence="2">Uncharacterized protein</fullName>
    </submittedName>
</protein>
<dbReference type="AlphaFoldDB" id="A0A1G4BF67"/>
<dbReference type="EMBL" id="MJBS01000031">
    <property type="protein sequence ID" value="OHE99987.1"/>
    <property type="molecule type" value="Genomic_DNA"/>
</dbReference>
<evidence type="ECO:0000313" key="3">
    <source>
        <dbReference type="Proteomes" id="UP000176998"/>
    </source>
</evidence>
<evidence type="ECO:0000256" key="1">
    <source>
        <dbReference type="SAM" id="MobiDB-lite"/>
    </source>
</evidence>
<dbReference type="RefSeq" id="XP_022477132.1">
    <property type="nucleotide sequence ID" value="XM_022616281.1"/>
</dbReference>
<accession>A0A1G4BF67</accession>
<organism evidence="2 3">
    <name type="scientific">Colletotrichum orchidophilum</name>
    <dbReference type="NCBI Taxonomy" id="1209926"/>
    <lineage>
        <taxon>Eukaryota</taxon>
        <taxon>Fungi</taxon>
        <taxon>Dikarya</taxon>
        <taxon>Ascomycota</taxon>
        <taxon>Pezizomycotina</taxon>
        <taxon>Sordariomycetes</taxon>
        <taxon>Hypocreomycetidae</taxon>
        <taxon>Glomerellales</taxon>
        <taxon>Glomerellaceae</taxon>
        <taxon>Colletotrichum</taxon>
    </lineage>
</organism>
<gene>
    <name evidence="2" type="ORF">CORC01_04634</name>
</gene>
<comment type="caution">
    <text evidence="2">The sequence shown here is derived from an EMBL/GenBank/DDBJ whole genome shotgun (WGS) entry which is preliminary data.</text>
</comment>